<dbReference type="PANTHER" id="PTHR43685">
    <property type="entry name" value="GLYCOSYLTRANSFERASE"/>
    <property type="match status" value="1"/>
</dbReference>
<dbReference type="AlphaFoldDB" id="A0A2W5SFQ3"/>
<dbReference type="PANTHER" id="PTHR43685:SF2">
    <property type="entry name" value="GLYCOSYLTRANSFERASE 2-LIKE DOMAIN-CONTAINING PROTEIN"/>
    <property type="match status" value="1"/>
</dbReference>
<dbReference type="Gene3D" id="3.90.550.10">
    <property type="entry name" value="Spore Coat Polysaccharide Biosynthesis Protein SpsA, Chain A"/>
    <property type="match status" value="1"/>
</dbReference>
<evidence type="ECO:0000313" key="3">
    <source>
        <dbReference type="Proteomes" id="UP000248975"/>
    </source>
</evidence>
<accession>A0A2W5SFQ3</accession>
<evidence type="ECO:0000259" key="1">
    <source>
        <dbReference type="Pfam" id="PF00535"/>
    </source>
</evidence>
<name>A0A2W5SFQ3_CERSP</name>
<comment type="caution">
    <text evidence="2">The sequence shown here is derived from an EMBL/GenBank/DDBJ whole genome shotgun (WGS) entry which is preliminary data.</text>
</comment>
<sequence length="328" mass="35827">MGGAVSLASAFPFSVVIPVFNRAQLIGECLARFKVPAAAGLEVIVVDDGSTDATPDILGKAAALPGGATIKIITQRNAGPGPARNAGVAHSTTPWVVFHDSDDIWFPWTIEVLRAVLQSPAAEAAEVVFLQAQRFTDTEELSQVSVKPTRFVHFPSMLDFRLRARLQTTGAGSSAFRRDSFLKLGGFTDLVFAGEDTDLFFRAGLLPTAAVVAPVLMGYRKGLQDSLSDMSKTNQLFVLKRNRQGVYPGPSKKRTAALALYVCTFVRRHFSQGKPSQAYRLYFAGLATLMSAGHWGDAIRLPLYPLLRKLQRHPKRRETRRLEVATPD</sequence>
<organism evidence="2 3">
    <name type="scientific">Cereibacter sphaeroides</name>
    <name type="common">Rhodobacter sphaeroides</name>
    <dbReference type="NCBI Taxonomy" id="1063"/>
    <lineage>
        <taxon>Bacteria</taxon>
        <taxon>Pseudomonadati</taxon>
        <taxon>Pseudomonadota</taxon>
        <taxon>Alphaproteobacteria</taxon>
        <taxon>Rhodobacterales</taxon>
        <taxon>Paracoccaceae</taxon>
        <taxon>Cereibacter</taxon>
    </lineage>
</organism>
<feature type="domain" description="Glycosyltransferase 2-like" evidence="1">
    <location>
        <begin position="14"/>
        <end position="183"/>
    </location>
</feature>
<dbReference type="SUPFAM" id="SSF53448">
    <property type="entry name" value="Nucleotide-diphospho-sugar transferases"/>
    <property type="match status" value="1"/>
</dbReference>
<gene>
    <name evidence="2" type="ORF">DI533_09030</name>
</gene>
<proteinExistence type="predicted"/>
<dbReference type="Proteomes" id="UP000248975">
    <property type="component" value="Unassembled WGS sequence"/>
</dbReference>
<reference evidence="2 3" key="1">
    <citation type="submission" date="2017-08" db="EMBL/GenBank/DDBJ databases">
        <title>Infants hospitalized years apart are colonized by the same room-sourced microbial strains.</title>
        <authorList>
            <person name="Brooks B."/>
            <person name="Olm M.R."/>
            <person name="Firek B.A."/>
            <person name="Baker R."/>
            <person name="Thomas B.C."/>
            <person name="Morowitz M.J."/>
            <person name="Banfield J.F."/>
        </authorList>
    </citation>
    <scope>NUCLEOTIDE SEQUENCE [LARGE SCALE GENOMIC DNA]</scope>
    <source>
        <strain evidence="2">S2_003_000_R2_11</strain>
    </source>
</reference>
<dbReference type="EMBL" id="QFQS01000001">
    <property type="protein sequence ID" value="PZR00667.1"/>
    <property type="molecule type" value="Genomic_DNA"/>
</dbReference>
<dbReference type="InterPro" id="IPR001173">
    <property type="entry name" value="Glyco_trans_2-like"/>
</dbReference>
<dbReference type="InterPro" id="IPR029044">
    <property type="entry name" value="Nucleotide-diphossugar_trans"/>
</dbReference>
<dbReference type="Pfam" id="PF00535">
    <property type="entry name" value="Glycos_transf_2"/>
    <property type="match status" value="1"/>
</dbReference>
<evidence type="ECO:0000313" key="2">
    <source>
        <dbReference type="EMBL" id="PZR00667.1"/>
    </source>
</evidence>
<dbReference type="InterPro" id="IPR050834">
    <property type="entry name" value="Glycosyltransf_2"/>
</dbReference>
<protein>
    <recommendedName>
        <fullName evidence="1">Glycosyltransferase 2-like domain-containing protein</fullName>
    </recommendedName>
</protein>
<dbReference type="CDD" id="cd00761">
    <property type="entry name" value="Glyco_tranf_GTA_type"/>
    <property type="match status" value="1"/>
</dbReference>